<dbReference type="HOGENOM" id="CLU_2502612_0_0_1"/>
<dbReference type="AlphaFoldDB" id="F0WVW2"/>
<sequence>MSIWQLLTLFEKSWEIVLEENLFPSKSDDNWTGFSAVYLAIFVSTKNDHHIYNLTYSDFETVFTVLVDVLGINKIIGGQTLRQNRM</sequence>
<accession>F0WVW2</accession>
<dbReference type="EMBL" id="FR824349">
    <property type="protein sequence ID" value="CCA25562.1"/>
    <property type="molecule type" value="Genomic_DNA"/>
</dbReference>
<name>F0WVW2_9STRA</name>
<evidence type="ECO:0000313" key="1">
    <source>
        <dbReference type="EMBL" id="CCA25562.1"/>
    </source>
</evidence>
<reference evidence="1" key="1">
    <citation type="journal article" date="2011" name="PLoS Biol.">
        <title>Gene gain and loss during evolution of obligate parasitism in the white rust pathogen of Arabidopsis thaliana.</title>
        <authorList>
            <person name="Kemen E."/>
            <person name="Gardiner A."/>
            <person name="Schultz-Larsen T."/>
            <person name="Kemen A.C."/>
            <person name="Balmuth A.L."/>
            <person name="Robert-Seilaniantz A."/>
            <person name="Bailey K."/>
            <person name="Holub E."/>
            <person name="Studholme D.J."/>
            <person name="Maclean D."/>
            <person name="Jones J.D."/>
        </authorList>
    </citation>
    <scope>NUCLEOTIDE SEQUENCE</scope>
</reference>
<gene>
    <name evidence="1" type="primary">AlNc14C304G10422</name>
    <name evidence="1" type="ORF">ALNC14_117060</name>
</gene>
<reference evidence="1" key="2">
    <citation type="submission" date="2011-02" db="EMBL/GenBank/DDBJ databases">
        <authorList>
            <person name="MacLean D."/>
        </authorList>
    </citation>
    <scope>NUCLEOTIDE SEQUENCE</scope>
</reference>
<organism evidence="1">
    <name type="scientific">Albugo laibachii Nc14</name>
    <dbReference type="NCBI Taxonomy" id="890382"/>
    <lineage>
        <taxon>Eukaryota</taxon>
        <taxon>Sar</taxon>
        <taxon>Stramenopiles</taxon>
        <taxon>Oomycota</taxon>
        <taxon>Peronosporomycetes</taxon>
        <taxon>Albuginales</taxon>
        <taxon>Albuginaceae</taxon>
        <taxon>Albugo</taxon>
    </lineage>
</organism>
<protein>
    <submittedName>
        <fullName evidence="1">AlNc14C304G10422 protein</fullName>
    </submittedName>
</protein>
<proteinExistence type="predicted"/>